<keyword evidence="3" id="KW-0235">DNA replication</keyword>
<evidence type="ECO:0000256" key="7">
    <source>
        <dbReference type="ARBA" id="ARBA00022840"/>
    </source>
</evidence>
<keyword evidence="2" id="KW-0639">Primosome</keyword>
<comment type="similarity">
    <text evidence="1">Belongs to the helicase family. DnaB subfamily.</text>
</comment>
<dbReference type="InterPro" id="IPR016136">
    <property type="entry name" value="DNA_helicase_N/primase_C"/>
</dbReference>
<protein>
    <recommendedName>
        <fullName evidence="10">DNA 5'-3' helicase</fullName>
        <ecNumber evidence="10">5.6.2.3</ecNumber>
    </recommendedName>
</protein>
<dbReference type="PROSITE" id="PS51199">
    <property type="entry name" value="SF4_HELICASE"/>
    <property type="match status" value="1"/>
</dbReference>
<dbReference type="InterPro" id="IPR003593">
    <property type="entry name" value="AAA+_ATPase"/>
</dbReference>
<evidence type="ECO:0000256" key="2">
    <source>
        <dbReference type="ARBA" id="ARBA00022515"/>
    </source>
</evidence>
<evidence type="ECO:0000256" key="1">
    <source>
        <dbReference type="ARBA" id="ARBA00008428"/>
    </source>
</evidence>
<dbReference type="Pfam" id="PF03796">
    <property type="entry name" value="DnaB_C"/>
    <property type="match status" value="1"/>
</dbReference>
<dbReference type="EC" id="5.6.2.3" evidence="10"/>
<keyword evidence="5" id="KW-0378">Hydrolase</keyword>
<dbReference type="InterPro" id="IPR007693">
    <property type="entry name" value="DNA_helicase_DnaB-like_N"/>
</dbReference>
<dbReference type="EMBL" id="MT143990">
    <property type="protein sequence ID" value="QJA45437.1"/>
    <property type="molecule type" value="Genomic_DNA"/>
</dbReference>
<dbReference type="InterPro" id="IPR027417">
    <property type="entry name" value="P-loop_NTPase"/>
</dbReference>
<reference evidence="13" key="1">
    <citation type="submission" date="2020-03" db="EMBL/GenBank/DDBJ databases">
        <title>The deep terrestrial virosphere.</title>
        <authorList>
            <person name="Holmfeldt K."/>
            <person name="Nilsson E."/>
            <person name="Simone D."/>
            <person name="Lopez-Fernandez M."/>
            <person name="Wu X."/>
            <person name="de Brujin I."/>
            <person name="Lundin D."/>
            <person name="Andersson A."/>
            <person name="Bertilsson S."/>
            <person name="Dopson M."/>
        </authorList>
    </citation>
    <scope>NUCLEOTIDE SEQUENCE</scope>
    <source>
        <strain evidence="13">TM448A00237</strain>
        <strain evidence="14">TM448B01100</strain>
    </source>
</reference>
<evidence type="ECO:0000256" key="6">
    <source>
        <dbReference type="ARBA" id="ARBA00022806"/>
    </source>
</evidence>
<dbReference type="GO" id="GO:0043139">
    <property type="term" value="F:5'-3' DNA helicase activity"/>
    <property type="evidence" value="ECO:0007669"/>
    <property type="project" value="UniProtKB-EC"/>
</dbReference>
<evidence type="ECO:0000259" key="12">
    <source>
        <dbReference type="PROSITE" id="PS51199"/>
    </source>
</evidence>
<dbReference type="PANTHER" id="PTHR30153">
    <property type="entry name" value="REPLICATIVE DNA HELICASE DNAB"/>
    <property type="match status" value="1"/>
</dbReference>
<dbReference type="Gene3D" id="1.10.860.10">
    <property type="entry name" value="DNAb Helicase, Chain A"/>
    <property type="match status" value="1"/>
</dbReference>
<evidence type="ECO:0000256" key="3">
    <source>
        <dbReference type="ARBA" id="ARBA00022705"/>
    </source>
</evidence>
<dbReference type="Gene3D" id="3.40.50.300">
    <property type="entry name" value="P-loop containing nucleotide triphosphate hydrolases"/>
    <property type="match status" value="1"/>
</dbReference>
<dbReference type="EMBL" id="MT144705">
    <property type="protein sequence ID" value="QJH97868.1"/>
    <property type="molecule type" value="Genomic_DNA"/>
</dbReference>
<keyword evidence="7" id="KW-0067">ATP-binding</keyword>
<proteinExistence type="inferred from homology"/>
<evidence type="ECO:0000256" key="10">
    <source>
        <dbReference type="ARBA" id="ARBA00044969"/>
    </source>
</evidence>
<dbReference type="GO" id="GO:0005524">
    <property type="term" value="F:ATP binding"/>
    <property type="evidence" value="ECO:0007669"/>
    <property type="project" value="UniProtKB-KW"/>
</dbReference>
<sequence>MNNIKEFNRIAIDGLKTPLIYDRDLELEVLACIVFNANNFSKIMLLDIDDFYSLEMKELFTAINGQYDVDRIINLPSIYTTLKSKDCYLSLYNRNNYVITSQVDVNIKGLKEKSNARKLQDISYQATIKVSEGENSTDIKNWLIGETEKIDTLNNIREITNDELDDRFEKMLSQSNLSPTTANLKKFDDKTGGFDKGTLTVIAAIQGAGKTTLAINLLNHICGSLNKSVLYVSLEMTFDTLDLMSITNLTGISYFKIKHRHKEIEEQDWKRINNARAKISEYKLTRIGEEEISTDIIRDKLREKNIDVVIIDYLQKVNYLKKYNNEYERLTNISRELKTLANEFNIPIIVIASLNREYSKRPDKTPQISDIRGSGSIEYDADMVLLLHREGAFGQYSGEKNVEKEFKFKHNAQLILAKNRFGESNIVIDLFFDGEKCLIKEMDEYEPE</sequence>
<dbReference type="GO" id="GO:0006269">
    <property type="term" value="P:DNA replication, synthesis of primer"/>
    <property type="evidence" value="ECO:0007669"/>
    <property type="project" value="UniProtKB-KW"/>
</dbReference>
<dbReference type="GO" id="GO:0005829">
    <property type="term" value="C:cytosol"/>
    <property type="evidence" value="ECO:0007669"/>
    <property type="project" value="TreeGrafter"/>
</dbReference>
<comment type="catalytic activity">
    <reaction evidence="11">
        <text>ATP + H2O = ADP + phosphate + H(+)</text>
        <dbReference type="Rhea" id="RHEA:13065"/>
        <dbReference type="ChEBI" id="CHEBI:15377"/>
        <dbReference type="ChEBI" id="CHEBI:15378"/>
        <dbReference type="ChEBI" id="CHEBI:30616"/>
        <dbReference type="ChEBI" id="CHEBI:43474"/>
        <dbReference type="ChEBI" id="CHEBI:456216"/>
        <dbReference type="EC" id="5.6.2.3"/>
    </reaction>
</comment>
<dbReference type="GO" id="GO:0016787">
    <property type="term" value="F:hydrolase activity"/>
    <property type="evidence" value="ECO:0007669"/>
    <property type="project" value="UniProtKB-KW"/>
</dbReference>
<evidence type="ECO:0000256" key="11">
    <source>
        <dbReference type="ARBA" id="ARBA00048954"/>
    </source>
</evidence>
<keyword evidence="8" id="KW-0238">DNA-binding</keyword>
<keyword evidence="4" id="KW-0547">Nucleotide-binding</keyword>
<dbReference type="SMART" id="SM00382">
    <property type="entry name" value="AAA"/>
    <property type="match status" value="1"/>
</dbReference>
<keyword evidence="6 13" id="KW-0347">Helicase</keyword>
<dbReference type="AlphaFoldDB" id="A0A6H1ZDI0"/>
<gene>
    <name evidence="13" type="ORF">TM448A00237_0043</name>
    <name evidence="14" type="ORF">TM448B01100_0014</name>
</gene>
<dbReference type="GO" id="GO:0003677">
    <property type="term" value="F:DNA binding"/>
    <property type="evidence" value="ECO:0007669"/>
    <property type="project" value="UniProtKB-KW"/>
</dbReference>
<organism evidence="13">
    <name type="scientific">viral metagenome</name>
    <dbReference type="NCBI Taxonomy" id="1070528"/>
    <lineage>
        <taxon>unclassified sequences</taxon>
        <taxon>metagenomes</taxon>
        <taxon>organismal metagenomes</taxon>
    </lineage>
</organism>
<evidence type="ECO:0000313" key="13">
    <source>
        <dbReference type="EMBL" id="QJA45437.1"/>
    </source>
</evidence>
<evidence type="ECO:0000256" key="5">
    <source>
        <dbReference type="ARBA" id="ARBA00022801"/>
    </source>
</evidence>
<evidence type="ECO:0000256" key="4">
    <source>
        <dbReference type="ARBA" id="ARBA00022741"/>
    </source>
</evidence>
<evidence type="ECO:0000313" key="14">
    <source>
        <dbReference type="EMBL" id="QJH97868.1"/>
    </source>
</evidence>
<name>A0A6H1ZDI0_9ZZZZ</name>
<evidence type="ECO:0000256" key="9">
    <source>
        <dbReference type="ARBA" id="ARBA00023235"/>
    </source>
</evidence>
<dbReference type="InterPro" id="IPR007694">
    <property type="entry name" value="DNA_helicase_DnaB-like_C"/>
</dbReference>
<evidence type="ECO:0000256" key="8">
    <source>
        <dbReference type="ARBA" id="ARBA00023125"/>
    </source>
</evidence>
<feature type="domain" description="SF4 helicase" evidence="12">
    <location>
        <begin position="173"/>
        <end position="446"/>
    </location>
</feature>
<dbReference type="GO" id="GO:1990077">
    <property type="term" value="C:primosome complex"/>
    <property type="evidence" value="ECO:0007669"/>
    <property type="project" value="UniProtKB-KW"/>
</dbReference>
<accession>A0A6H1ZDI0</accession>
<dbReference type="PANTHER" id="PTHR30153:SF2">
    <property type="entry name" value="REPLICATIVE DNA HELICASE"/>
    <property type="match status" value="1"/>
</dbReference>
<keyword evidence="9" id="KW-0413">Isomerase</keyword>
<dbReference type="Pfam" id="PF00772">
    <property type="entry name" value="DnaB"/>
    <property type="match status" value="1"/>
</dbReference>
<dbReference type="InterPro" id="IPR036185">
    <property type="entry name" value="DNA_heli_DnaB-like_N_sf"/>
</dbReference>
<dbReference type="SUPFAM" id="SSF52540">
    <property type="entry name" value="P-loop containing nucleoside triphosphate hydrolases"/>
    <property type="match status" value="1"/>
</dbReference>
<dbReference type="SUPFAM" id="SSF48024">
    <property type="entry name" value="N-terminal domain of DnaB helicase"/>
    <property type="match status" value="1"/>
</dbReference>